<evidence type="ECO:0000313" key="2">
    <source>
        <dbReference type="Proteomes" id="UP001315686"/>
    </source>
</evidence>
<dbReference type="Proteomes" id="UP001315686">
    <property type="component" value="Unassembled WGS sequence"/>
</dbReference>
<evidence type="ECO:0000313" key="1">
    <source>
        <dbReference type="EMBL" id="MBT0959180.1"/>
    </source>
</evidence>
<keyword evidence="2" id="KW-1185">Reference proteome</keyword>
<organism evidence="1 2">
    <name type="scientific">Harenicola maris</name>
    <dbReference type="NCBI Taxonomy" id="2841044"/>
    <lineage>
        <taxon>Bacteria</taxon>
        <taxon>Pseudomonadati</taxon>
        <taxon>Pseudomonadota</taxon>
        <taxon>Alphaproteobacteria</taxon>
        <taxon>Rhodobacterales</taxon>
        <taxon>Paracoccaceae</taxon>
        <taxon>Harenicola</taxon>
    </lineage>
</organism>
<protein>
    <submittedName>
        <fullName evidence="1">Tat pathway signal protein</fullName>
    </submittedName>
</protein>
<sequence>MILSRRLFLGTVGAAFGARALPVVQGPAGRRILTLVRDKAAGGMRAVERVVYH</sequence>
<name>A0AAP2CT12_9RHOB</name>
<proteinExistence type="predicted"/>
<gene>
    <name evidence="1" type="ORF">IV417_17470</name>
</gene>
<accession>A0AAP2CT12</accession>
<dbReference type="RefSeq" id="WP_327795383.1">
    <property type="nucleotide sequence ID" value="NZ_JADQAZ010000003.1"/>
</dbReference>
<dbReference type="EMBL" id="JADQAZ010000003">
    <property type="protein sequence ID" value="MBT0959180.1"/>
    <property type="molecule type" value="Genomic_DNA"/>
</dbReference>
<dbReference type="AlphaFoldDB" id="A0AAP2CT12"/>
<reference evidence="1 2" key="1">
    <citation type="journal article" date="2021" name="Arch. Microbiol.">
        <title>Harenicola maris gen. nov., sp. nov. isolated from the Sea of Japan shallow sediments.</title>
        <authorList>
            <person name="Romanenko L.A."/>
            <person name="Kurilenko V.V."/>
            <person name="Chernysheva N.Y."/>
            <person name="Tekutyeva L.A."/>
            <person name="Velansky P.V."/>
            <person name="Svetashev V.I."/>
            <person name="Isaeva M.P."/>
        </authorList>
    </citation>
    <scope>NUCLEOTIDE SEQUENCE [LARGE SCALE GENOMIC DNA]</scope>
    <source>
        <strain evidence="1 2">KMM 3653</strain>
    </source>
</reference>
<comment type="caution">
    <text evidence="1">The sequence shown here is derived from an EMBL/GenBank/DDBJ whole genome shotgun (WGS) entry which is preliminary data.</text>
</comment>